<name>A0A3P8KIG0_RAOTE</name>
<dbReference type="KEGG" id="rtg:NCTC13098_02460"/>
<evidence type="ECO:0000256" key="1">
    <source>
        <dbReference type="ARBA" id="ARBA00004442"/>
    </source>
</evidence>
<accession>A0A3P8KIG0</accession>
<dbReference type="AlphaFoldDB" id="A0A3P8KIG0"/>
<dbReference type="InterPro" id="IPR036942">
    <property type="entry name" value="Beta-barrel_TonB_sf"/>
</dbReference>
<dbReference type="EMBL" id="LR131271">
    <property type="protein sequence ID" value="VDR26121.1"/>
    <property type="molecule type" value="Genomic_DNA"/>
</dbReference>
<keyword evidence="2" id="KW-0472">Membrane</keyword>
<dbReference type="GO" id="GO:0009279">
    <property type="term" value="C:cell outer membrane"/>
    <property type="evidence" value="ECO:0007669"/>
    <property type="project" value="UniProtKB-SubCell"/>
</dbReference>
<reference evidence="4 5" key="1">
    <citation type="submission" date="2018-12" db="EMBL/GenBank/DDBJ databases">
        <authorList>
            <consortium name="Pathogen Informatics"/>
        </authorList>
    </citation>
    <scope>NUCLEOTIDE SEQUENCE [LARGE SCALE GENOMIC DNA]</scope>
    <source>
        <strain evidence="4 5">NCTC13098</strain>
    </source>
</reference>
<gene>
    <name evidence="4" type="ORF">NCTC13098_02460</name>
</gene>
<sequence length="80" mass="8716">MATGVPAVPKFNTNLTLQYYDSAAWLGLPEANIFALAQHQYVGSREADVGSHFKLDAYQLYNAKVGLEFSPSMSTSSVKT</sequence>
<keyword evidence="3" id="KW-0998">Cell outer membrane</keyword>
<dbReference type="Gene3D" id="2.40.170.20">
    <property type="entry name" value="TonB-dependent receptor, beta-barrel domain"/>
    <property type="match status" value="1"/>
</dbReference>
<evidence type="ECO:0000313" key="5">
    <source>
        <dbReference type="Proteomes" id="UP000274346"/>
    </source>
</evidence>
<protein>
    <submittedName>
        <fullName evidence="4">Uncharacterized protein</fullName>
    </submittedName>
</protein>
<evidence type="ECO:0000313" key="4">
    <source>
        <dbReference type="EMBL" id="VDR26121.1"/>
    </source>
</evidence>
<proteinExistence type="predicted"/>
<organism evidence="4 5">
    <name type="scientific">Raoultella terrigena</name>
    <name type="common">Klebsiella terrigena</name>
    <dbReference type="NCBI Taxonomy" id="577"/>
    <lineage>
        <taxon>Bacteria</taxon>
        <taxon>Pseudomonadati</taxon>
        <taxon>Pseudomonadota</taxon>
        <taxon>Gammaproteobacteria</taxon>
        <taxon>Enterobacterales</taxon>
        <taxon>Enterobacteriaceae</taxon>
        <taxon>Klebsiella/Raoultella group</taxon>
        <taxon>Raoultella</taxon>
    </lineage>
</organism>
<dbReference type="Proteomes" id="UP000274346">
    <property type="component" value="Chromosome"/>
</dbReference>
<comment type="subcellular location">
    <subcellularLocation>
        <location evidence="1">Cell outer membrane</location>
    </subcellularLocation>
</comment>
<evidence type="ECO:0000256" key="2">
    <source>
        <dbReference type="ARBA" id="ARBA00023136"/>
    </source>
</evidence>
<evidence type="ECO:0000256" key="3">
    <source>
        <dbReference type="ARBA" id="ARBA00023237"/>
    </source>
</evidence>